<reference evidence="1" key="1">
    <citation type="journal article" date="2019" name="Sci. Rep.">
        <title>Draft genome of Tanacetum cinerariifolium, the natural source of mosquito coil.</title>
        <authorList>
            <person name="Yamashiro T."/>
            <person name="Shiraishi A."/>
            <person name="Satake H."/>
            <person name="Nakayama K."/>
        </authorList>
    </citation>
    <scope>NUCLEOTIDE SEQUENCE</scope>
</reference>
<proteinExistence type="predicted"/>
<accession>A0A699JLZ0</accession>
<organism evidence="1">
    <name type="scientific">Tanacetum cinerariifolium</name>
    <name type="common">Dalmatian daisy</name>
    <name type="synonym">Chrysanthemum cinerariifolium</name>
    <dbReference type="NCBI Taxonomy" id="118510"/>
    <lineage>
        <taxon>Eukaryota</taxon>
        <taxon>Viridiplantae</taxon>
        <taxon>Streptophyta</taxon>
        <taxon>Embryophyta</taxon>
        <taxon>Tracheophyta</taxon>
        <taxon>Spermatophyta</taxon>
        <taxon>Magnoliopsida</taxon>
        <taxon>eudicotyledons</taxon>
        <taxon>Gunneridae</taxon>
        <taxon>Pentapetalae</taxon>
        <taxon>asterids</taxon>
        <taxon>campanulids</taxon>
        <taxon>Asterales</taxon>
        <taxon>Asteraceae</taxon>
        <taxon>Asteroideae</taxon>
        <taxon>Anthemideae</taxon>
        <taxon>Anthemidinae</taxon>
        <taxon>Tanacetum</taxon>
    </lineage>
</organism>
<comment type="caution">
    <text evidence="1">The sequence shown here is derived from an EMBL/GenBank/DDBJ whole genome shotgun (WGS) entry which is preliminary data.</text>
</comment>
<dbReference type="EMBL" id="BKCJ010421742">
    <property type="protein sequence ID" value="GFA42521.1"/>
    <property type="molecule type" value="Genomic_DNA"/>
</dbReference>
<gene>
    <name evidence="1" type="ORF">Tci_614493</name>
</gene>
<evidence type="ECO:0000313" key="1">
    <source>
        <dbReference type="EMBL" id="GFA42521.1"/>
    </source>
</evidence>
<sequence>NITTNLNRLREEMLIICKKRRNLADELKSIRGIVFVQKDAEFVADTVRKYNVQVAQLREVESQMEFRALEKELHVPKIAGNIPY</sequence>
<feature type="non-terminal residue" evidence="1">
    <location>
        <position position="1"/>
    </location>
</feature>
<protein>
    <submittedName>
        <fullName evidence="1">Uncharacterized protein</fullName>
    </submittedName>
</protein>
<dbReference type="AlphaFoldDB" id="A0A699JLZ0"/>
<name>A0A699JLZ0_TANCI</name>